<feature type="domain" description="Endonuclease/exonuclease/phosphatase" evidence="1">
    <location>
        <begin position="207"/>
        <end position="392"/>
    </location>
</feature>
<organism evidence="2 3">
    <name type="scientific">Eleginops maclovinus</name>
    <name type="common">Patagonian blennie</name>
    <name type="synonym">Eleginus maclovinus</name>
    <dbReference type="NCBI Taxonomy" id="56733"/>
    <lineage>
        <taxon>Eukaryota</taxon>
        <taxon>Metazoa</taxon>
        <taxon>Chordata</taxon>
        <taxon>Craniata</taxon>
        <taxon>Vertebrata</taxon>
        <taxon>Euteleostomi</taxon>
        <taxon>Actinopterygii</taxon>
        <taxon>Neopterygii</taxon>
        <taxon>Teleostei</taxon>
        <taxon>Neoteleostei</taxon>
        <taxon>Acanthomorphata</taxon>
        <taxon>Eupercaria</taxon>
        <taxon>Perciformes</taxon>
        <taxon>Notothenioidei</taxon>
        <taxon>Eleginopidae</taxon>
        <taxon>Eleginops</taxon>
    </lineage>
</organism>
<keyword evidence="3" id="KW-1185">Reference proteome</keyword>
<dbReference type="PANTHER" id="PTHR46670:SF3">
    <property type="entry name" value="ENDONUCLEASE_EXONUCLEASE_PHOSPHATASE DOMAIN-CONTAINING PROTEIN"/>
    <property type="match status" value="1"/>
</dbReference>
<dbReference type="InterPro" id="IPR005135">
    <property type="entry name" value="Endo/exonuclease/phosphatase"/>
</dbReference>
<evidence type="ECO:0000259" key="1">
    <source>
        <dbReference type="Pfam" id="PF03372"/>
    </source>
</evidence>
<dbReference type="EMBL" id="JAUZQC010000022">
    <property type="protein sequence ID" value="KAK5851193.1"/>
    <property type="molecule type" value="Genomic_DNA"/>
</dbReference>
<dbReference type="Gene3D" id="3.60.10.10">
    <property type="entry name" value="Endonuclease/exonuclease/phosphatase"/>
    <property type="match status" value="1"/>
</dbReference>
<dbReference type="PANTHER" id="PTHR46670">
    <property type="entry name" value="ENDO/EXONUCLEASE/PHOSPHATASE DOMAIN-CONTAINING PROTEIN"/>
    <property type="match status" value="1"/>
</dbReference>
<comment type="caution">
    <text evidence="2">The sequence shown here is derived from an EMBL/GenBank/DDBJ whole genome shotgun (WGS) entry which is preliminary data.</text>
</comment>
<evidence type="ECO:0000313" key="3">
    <source>
        <dbReference type="Proteomes" id="UP001346869"/>
    </source>
</evidence>
<sequence length="522" mass="58861">MTAKMAAPVVSRHVTSIYDIICRSSIVLFLSLLSHKVSSLLVYDRLSLLKIHDSVDRPPIQDFNDQTKPLPPVLASLPSYLWRLPVRLPRNSRRRRRGKRGGVIRRLKAHLALSSTYSARHPLFGPSKDGAGYGIRGSVDYSYRWLLPAVPEAGHPLPCRRHVRIRRRGCALENLRLVNRASQQTDRRLVRMALINTRSVVNKTFILNDFFTSHSLDFLLLTETWLKPGENSAFSELLPPSCSFFSSPRVSGRGGRLAAVFNDSFKCRLLPTGPYSSFELQLFVVEFASPVLCAVVYRPPKYNKGFIQEFSEFLADTLPKYDKLLICGDFNVHVCCPSDKFATDFKTLLATFNLIQSVDKPTHHLGHTLDLVISFGLSVSLKEISETAISDHLPVVFELMAPQPVSKPLDPSRQRRIITPSTADEFSAAFKDSQFFAMNGLASPLCPDLFLSSFHSTCAGILDTIAPFRRKSSKPRTDPWLNDTTRATRQRCRQAERRWKGDKLHVSLQILRDCLADYQSCA</sequence>
<dbReference type="Proteomes" id="UP001346869">
    <property type="component" value="Unassembled WGS sequence"/>
</dbReference>
<protein>
    <recommendedName>
        <fullName evidence="1">Endonuclease/exonuclease/phosphatase domain-containing protein</fullName>
    </recommendedName>
</protein>
<evidence type="ECO:0000313" key="2">
    <source>
        <dbReference type="EMBL" id="KAK5851193.1"/>
    </source>
</evidence>
<dbReference type="Pfam" id="PF03372">
    <property type="entry name" value="Exo_endo_phos"/>
    <property type="match status" value="1"/>
</dbReference>
<reference evidence="2 3" key="2">
    <citation type="journal article" date="2023" name="Mol. Biol. Evol.">
        <title>Genomics of Secondarily Temperate Adaptation in the Only Non-Antarctic Icefish.</title>
        <authorList>
            <person name="Rivera-Colon A.G."/>
            <person name="Rayamajhi N."/>
            <person name="Minhas B.F."/>
            <person name="Madrigal G."/>
            <person name="Bilyk K.T."/>
            <person name="Yoon V."/>
            <person name="Hune M."/>
            <person name="Gregory S."/>
            <person name="Cheng C.H.C."/>
            <person name="Catchen J.M."/>
        </authorList>
    </citation>
    <scope>NUCLEOTIDE SEQUENCE [LARGE SCALE GENOMIC DNA]</scope>
    <source>
        <strain evidence="2">JMC-PN-2008</strain>
    </source>
</reference>
<name>A0AAN7WRY3_ELEMC</name>
<accession>A0AAN7WRY3</accession>
<dbReference type="SUPFAM" id="SSF56219">
    <property type="entry name" value="DNase I-like"/>
    <property type="match status" value="1"/>
</dbReference>
<reference evidence="2 3" key="1">
    <citation type="journal article" date="2023" name="Genes (Basel)">
        <title>Chromosome-Level Genome Assembly and Circadian Gene Repertoire of the Patagonia Blennie Eleginops maclovinus-The Closest Ancestral Proxy of Antarctic Cryonotothenioids.</title>
        <authorList>
            <person name="Cheng C.C."/>
            <person name="Rivera-Colon A.G."/>
            <person name="Minhas B.F."/>
            <person name="Wilson L."/>
            <person name="Rayamajhi N."/>
            <person name="Vargas-Chacoff L."/>
            <person name="Catchen J.M."/>
        </authorList>
    </citation>
    <scope>NUCLEOTIDE SEQUENCE [LARGE SCALE GENOMIC DNA]</scope>
    <source>
        <strain evidence="2">JMC-PN-2008</strain>
    </source>
</reference>
<dbReference type="InterPro" id="IPR036691">
    <property type="entry name" value="Endo/exonu/phosph_ase_sf"/>
</dbReference>
<gene>
    <name evidence="2" type="ORF">PBY51_002007</name>
</gene>
<dbReference type="AlphaFoldDB" id="A0AAN7WRY3"/>
<dbReference type="GO" id="GO:0003824">
    <property type="term" value="F:catalytic activity"/>
    <property type="evidence" value="ECO:0007669"/>
    <property type="project" value="InterPro"/>
</dbReference>
<proteinExistence type="predicted"/>